<feature type="compositionally biased region" description="Low complexity" evidence="6">
    <location>
        <begin position="1"/>
        <end position="16"/>
    </location>
</feature>
<comment type="similarity">
    <text evidence="2">Belongs to the TMCO4 family.</text>
</comment>
<evidence type="ECO:0000256" key="1">
    <source>
        <dbReference type="ARBA" id="ARBA00004141"/>
    </source>
</evidence>
<dbReference type="GO" id="GO:0016020">
    <property type="term" value="C:membrane"/>
    <property type="evidence" value="ECO:0007669"/>
    <property type="project" value="UniProtKB-SubCell"/>
</dbReference>
<keyword evidence="3 7" id="KW-0812">Transmembrane</keyword>
<comment type="subcellular location">
    <subcellularLocation>
        <location evidence="1">Membrane</location>
        <topology evidence="1">Multi-pass membrane protein</topology>
    </subcellularLocation>
</comment>
<dbReference type="AlphaFoldDB" id="A0AAE9DI45"/>
<keyword evidence="5 7" id="KW-0472">Membrane</keyword>
<dbReference type="PANTHER" id="PTHR17920">
    <property type="entry name" value="TRANSMEMBRANE AND COILED-COIL DOMAIN-CONTAINING PROTEIN 4 TMCO4"/>
    <property type="match status" value="1"/>
</dbReference>
<evidence type="ECO:0000256" key="4">
    <source>
        <dbReference type="ARBA" id="ARBA00022989"/>
    </source>
</evidence>
<feature type="compositionally biased region" description="Low complexity" evidence="6">
    <location>
        <begin position="36"/>
        <end position="45"/>
    </location>
</feature>
<dbReference type="PANTHER" id="PTHR17920:SF3">
    <property type="entry name" value="TRANSMEMBRANE AND COILED-COIL DOMAIN-CONTAINING PROTEIN 4"/>
    <property type="match status" value="1"/>
</dbReference>
<evidence type="ECO:0000256" key="2">
    <source>
        <dbReference type="ARBA" id="ARBA00009824"/>
    </source>
</evidence>
<evidence type="ECO:0008006" key="10">
    <source>
        <dbReference type="Google" id="ProtNLM"/>
    </source>
</evidence>
<keyword evidence="4 7" id="KW-1133">Transmembrane helix</keyword>
<protein>
    <recommendedName>
        <fullName evidence="10">Transmembrane and coiled-coil domain-containing protein 4</fullName>
    </recommendedName>
</protein>
<evidence type="ECO:0000256" key="3">
    <source>
        <dbReference type="ARBA" id="ARBA00022692"/>
    </source>
</evidence>
<feature type="transmembrane region" description="Helical" evidence="7">
    <location>
        <begin position="226"/>
        <end position="252"/>
    </location>
</feature>
<feature type="region of interest" description="Disordered" evidence="6">
    <location>
        <begin position="1"/>
        <end position="51"/>
    </location>
</feature>
<evidence type="ECO:0000256" key="7">
    <source>
        <dbReference type="SAM" id="Phobius"/>
    </source>
</evidence>
<sequence length="643" mass="69794">MSKCATPTPSTSSSSSDESKRSPQPLAKAFPQRNMSTTSCSSSNSPRHRSLDTPIVLQPATRFALANLTTTVLRLDFWDDNDPNSIFFCKSTFNIVTQCLGLPDKVVKTMKTHLEGEEELTDIAPMILSVREDPVYKTEGSTPFLASLLVAFVNQGNYDSRYRVLLRHLTTLLGVVWTEFEDVEDSLASTLLDEQFVETEVTRKLSEGQSRVVREKTARNKKIKRYLMIGAAGGVGGVLIGLTGGLAAPLVAASAGMLIGGGTAVAGLATTAGAAVLGTTMGVAGAGFTGYKMKKRVGAIEEFTVETLAEGVSLSCTLVVSGWIDSDTSPEQAFVHQWRHLRHTKEQYTLRYESNYLMELGNAIEYLMSFAVSVAIQQTLLETALAGLVSAVAWPVALISVSSVLDNPWNVCVSRAAEVGEHLAEVLLSRSHGKRPITLIGFSLGARVIFHCLLTMSKRSESLGIIEDVILLGAPVTASPKEWSKVCSVVSGRVINGYCETDWLLRFLYRTMSAQFRIAGTGPVDNRNSKKIYNYNLSHIVKGHMDYSKRLTEVLHAVGVKVGPHSEDSVVDLTELECPHEATGEATEAINFKLPTDLEGNDGEGAQNLSSEFTNLNGIHEIRVLDSPRIGENREGSKKQTTV</sequence>
<feature type="transmembrane region" description="Helical" evidence="7">
    <location>
        <begin position="264"/>
        <end position="288"/>
    </location>
</feature>
<dbReference type="InterPro" id="IPR029058">
    <property type="entry name" value="AB_hydrolase_fold"/>
</dbReference>
<accession>A0AAE9DI45</accession>
<dbReference type="InterPro" id="IPR007941">
    <property type="entry name" value="DUF726"/>
</dbReference>
<evidence type="ECO:0000313" key="8">
    <source>
        <dbReference type="EMBL" id="ULU04127.1"/>
    </source>
</evidence>
<evidence type="ECO:0000256" key="5">
    <source>
        <dbReference type="ARBA" id="ARBA00023136"/>
    </source>
</evidence>
<evidence type="ECO:0000256" key="6">
    <source>
        <dbReference type="SAM" id="MobiDB-lite"/>
    </source>
</evidence>
<proteinExistence type="inferred from homology"/>
<dbReference type="Pfam" id="PF05277">
    <property type="entry name" value="DUF726"/>
    <property type="match status" value="1"/>
</dbReference>
<dbReference type="Proteomes" id="UP000827892">
    <property type="component" value="Chromosome II"/>
</dbReference>
<dbReference type="EMBL" id="CP090892">
    <property type="protein sequence ID" value="ULU04127.1"/>
    <property type="molecule type" value="Genomic_DNA"/>
</dbReference>
<organism evidence="8 9">
    <name type="scientific">Caenorhabditis briggsae</name>
    <dbReference type="NCBI Taxonomy" id="6238"/>
    <lineage>
        <taxon>Eukaryota</taxon>
        <taxon>Metazoa</taxon>
        <taxon>Ecdysozoa</taxon>
        <taxon>Nematoda</taxon>
        <taxon>Chromadorea</taxon>
        <taxon>Rhabditida</taxon>
        <taxon>Rhabditina</taxon>
        <taxon>Rhabditomorpha</taxon>
        <taxon>Rhabditoidea</taxon>
        <taxon>Rhabditidae</taxon>
        <taxon>Peloderinae</taxon>
        <taxon>Caenorhabditis</taxon>
    </lineage>
</organism>
<evidence type="ECO:0000313" key="9">
    <source>
        <dbReference type="Proteomes" id="UP000827892"/>
    </source>
</evidence>
<name>A0AAE9DI45_CAEBR</name>
<gene>
    <name evidence="8" type="ORF">L3Y34_017134</name>
</gene>
<dbReference type="SUPFAM" id="SSF53474">
    <property type="entry name" value="alpha/beta-Hydrolases"/>
    <property type="match status" value="1"/>
</dbReference>
<reference evidence="8 9" key="1">
    <citation type="submission" date="2022-05" db="EMBL/GenBank/DDBJ databases">
        <title>Chromosome-level reference genomes for two strains of Caenorhabditis briggsae: an improved platform for comparative genomics.</title>
        <authorList>
            <person name="Stevens L."/>
            <person name="Andersen E.C."/>
        </authorList>
    </citation>
    <scope>NUCLEOTIDE SEQUENCE [LARGE SCALE GENOMIC DNA]</scope>
    <source>
        <strain evidence="8">QX1410_ONT</strain>
        <tissue evidence="8">Whole-organism</tissue>
    </source>
</reference>